<accession>A0ABU5VS18</accession>
<gene>
    <name evidence="2" type="ORF">SHI21_03030</name>
</gene>
<dbReference type="NCBIfam" id="NF004629">
    <property type="entry name" value="PRK05973.1"/>
    <property type="match status" value="1"/>
</dbReference>
<dbReference type="SUPFAM" id="SSF52540">
    <property type="entry name" value="P-loop containing nucleoside triphosphate hydrolases"/>
    <property type="match status" value="1"/>
</dbReference>
<evidence type="ECO:0000313" key="2">
    <source>
        <dbReference type="EMBL" id="MEA9355154.1"/>
    </source>
</evidence>
<dbReference type="Gene3D" id="3.40.50.300">
    <property type="entry name" value="P-loop containing nucleotide triphosphate hydrolases"/>
    <property type="match status" value="1"/>
</dbReference>
<feature type="domain" description="SF4 helicase" evidence="1">
    <location>
        <begin position="58"/>
        <end position="120"/>
    </location>
</feature>
<keyword evidence="3" id="KW-1185">Reference proteome</keyword>
<dbReference type="RefSeq" id="WP_323574642.1">
    <property type="nucleotide sequence ID" value="NZ_JAYGJQ010000001.1"/>
</dbReference>
<keyword evidence="2" id="KW-0067">ATP-binding</keyword>
<evidence type="ECO:0000313" key="3">
    <source>
        <dbReference type="Proteomes" id="UP001302274"/>
    </source>
</evidence>
<proteinExistence type="predicted"/>
<name>A0ABU5VS18_9BACT</name>
<keyword evidence="2" id="KW-0378">Hydrolase</keyword>
<dbReference type="PANTHER" id="PTHR30153">
    <property type="entry name" value="REPLICATIVE DNA HELICASE DNAB"/>
    <property type="match status" value="1"/>
</dbReference>
<dbReference type="InterPro" id="IPR027417">
    <property type="entry name" value="P-loop_NTPase"/>
</dbReference>
<keyword evidence="2" id="KW-0347">Helicase</keyword>
<sequence>MKLSAPIHVLKAEAQLLKKEKSITNTEALDLIAKREGFDSWSLLQSKKDDMFPKSYNEILGFFNPGDIVLIGARPSKGKTSFTIGLFVQAIQKKAAKNFCFSLSEVHKDIAKRMAVYDESLGENNAYFELDYSNDISADYIIEKTKKSISKGSLIVIDYLQLLDEKRSNPPLQVQVEKLKLYAKEKECVVVFISQLDRELENRADKKPTMGDIRLPNPLELKFFNKIMFLHKEDDKSSVADVLFYRPKEFSFKVGWDSSSSKLYSI</sequence>
<organism evidence="2 3">
    <name type="scientific">Bacteriovorax antarcticus</name>
    <dbReference type="NCBI Taxonomy" id="3088717"/>
    <lineage>
        <taxon>Bacteria</taxon>
        <taxon>Pseudomonadati</taxon>
        <taxon>Bdellovibrionota</taxon>
        <taxon>Bacteriovoracia</taxon>
        <taxon>Bacteriovoracales</taxon>
        <taxon>Bacteriovoracaceae</taxon>
        <taxon>Bacteriovorax</taxon>
    </lineage>
</organism>
<protein>
    <submittedName>
        <fullName evidence="2">DNA helicase</fullName>
    </submittedName>
</protein>
<feature type="domain" description="SF4 helicase" evidence="1">
    <location>
        <begin position="133"/>
        <end position="236"/>
    </location>
</feature>
<dbReference type="InterPro" id="IPR007694">
    <property type="entry name" value="DNA_helicase_DnaB-like_C"/>
</dbReference>
<dbReference type="EMBL" id="JAYGJQ010000001">
    <property type="protein sequence ID" value="MEA9355154.1"/>
    <property type="molecule type" value="Genomic_DNA"/>
</dbReference>
<dbReference type="Pfam" id="PF03796">
    <property type="entry name" value="DnaB_C"/>
    <property type="match status" value="2"/>
</dbReference>
<dbReference type="PANTHER" id="PTHR30153:SF2">
    <property type="entry name" value="REPLICATIVE DNA HELICASE"/>
    <property type="match status" value="1"/>
</dbReference>
<comment type="caution">
    <text evidence="2">The sequence shown here is derived from an EMBL/GenBank/DDBJ whole genome shotgun (WGS) entry which is preliminary data.</text>
</comment>
<dbReference type="Proteomes" id="UP001302274">
    <property type="component" value="Unassembled WGS sequence"/>
</dbReference>
<keyword evidence="2" id="KW-0547">Nucleotide-binding</keyword>
<evidence type="ECO:0000259" key="1">
    <source>
        <dbReference type="Pfam" id="PF03796"/>
    </source>
</evidence>
<reference evidence="2 3" key="1">
    <citation type="submission" date="2023-11" db="EMBL/GenBank/DDBJ databases">
        <title>A Novel Polar Bacteriovorax (B. antarcticus) Isolated from the Biocrust in Antarctica.</title>
        <authorList>
            <person name="Mun W."/>
            <person name="Choi S.Y."/>
            <person name="Mitchell R.J."/>
        </authorList>
    </citation>
    <scope>NUCLEOTIDE SEQUENCE [LARGE SCALE GENOMIC DNA]</scope>
    <source>
        <strain evidence="2 3">PP10</strain>
    </source>
</reference>
<dbReference type="GO" id="GO:0004386">
    <property type="term" value="F:helicase activity"/>
    <property type="evidence" value="ECO:0007669"/>
    <property type="project" value="UniProtKB-KW"/>
</dbReference>